<name>A0AA90YZU2_9RHOB</name>
<accession>A0AA90YZU2</accession>
<sequence>MLPMCHETESSLLLPTEAPAARVLNAHGRAPAVLICEHASRFIPAALDGLGLDEAAASSHAAWDIGALDLSVELMGALDAPLVHSRVSRLVYDCNRPPEREDAMPQVSEVFSIPGNMNLTDAQRAQRVRDVYEPFKTLVSSTLDERPEPPVVITIHSFTPVYKGTPRTVELGILHDEDDRAAQLMLSHAESSGLRVALNEPYSATDGVTHTLREHAVRRGLPNVMIEVRNDLIDTAEGVNRIAGLLTPILQSVIQDLSHAEAKP</sequence>
<dbReference type="PIRSF" id="PIRSF029730">
    <property type="entry name" value="UCP029730"/>
    <property type="match status" value="1"/>
</dbReference>
<dbReference type="InterPro" id="IPR007709">
    <property type="entry name" value="N-FG_amidohydro"/>
</dbReference>
<dbReference type="SUPFAM" id="SSF53187">
    <property type="entry name" value="Zn-dependent exopeptidases"/>
    <property type="match status" value="1"/>
</dbReference>
<reference evidence="1" key="1">
    <citation type="submission" date="2019-12" db="EMBL/GenBank/DDBJ databases">
        <title>Ruegeria JWLKs population differentiation of coral mucus and skeleton niches.</title>
        <authorList>
            <person name="Luo D."/>
        </authorList>
    </citation>
    <scope>NUCLEOTIDE SEQUENCE</scope>
    <source>
        <strain evidence="1">HKCCD6181</strain>
    </source>
</reference>
<dbReference type="InterPro" id="IPR011227">
    <property type="entry name" value="UCP029730"/>
</dbReference>
<dbReference type="AlphaFoldDB" id="A0AA90YZU2"/>
<dbReference type="Proteomes" id="UP000597886">
    <property type="component" value="Unassembled WGS sequence"/>
</dbReference>
<evidence type="ECO:0000313" key="2">
    <source>
        <dbReference type="Proteomes" id="UP000597886"/>
    </source>
</evidence>
<gene>
    <name evidence="1" type="ORF">GS634_08320</name>
</gene>
<evidence type="ECO:0000313" key="1">
    <source>
        <dbReference type="EMBL" id="NOE18126.1"/>
    </source>
</evidence>
<comment type="caution">
    <text evidence="1">The sequence shown here is derived from an EMBL/GenBank/DDBJ whole genome shotgun (WGS) entry which is preliminary data.</text>
</comment>
<dbReference type="Pfam" id="PF05013">
    <property type="entry name" value="FGase"/>
    <property type="match status" value="1"/>
</dbReference>
<proteinExistence type="predicted"/>
<dbReference type="Gene3D" id="3.40.630.40">
    <property type="entry name" value="Zn-dependent exopeptidases"/>
    <property type="match status" value="1"/>
</dbReference>
<dbReference type="EMBL" id="WVRA01000002">
    <property type="protein sequence ID" value="NOE18126.1"/>
    <property type="molecule type" value="Genomic_DNA"/>
</dbReference>
<protein>
    <submittedName>
        <fullName evidence="1">N-formylglutamate amidohydrolase</fullName>
    </submittedName>
</protein>
<organism evidence="1 2">
    <name type="scientific">Ruegeria atlantica</name>
    <dbReference type="NCBI Taxonomy" id="81569"/>
    <lineage>
        <taxon>Bacteria</taxon>
        <taxon>Pseudomonadati</taxon>
        <taxon>Pseudomonadota</taxon>
        <taxon>Alphaproteobacteria</taxon>
        <taxon>Rhodobacterales</taxon>
        <taxon>Roseobacteraceae</taxon>
        <taxon>Ruegeria</taxon>
    </lineage>
</organism>